<comment type="pathway">
    <text evidence="4">Lipid metabolism.</text>
</comment>
<feature type="transmembrane region" description="Helical" evidence="24">
    <location>
        <begin position="75"/>
        <end position="95"/>
    </location>
</feature>
<comment type="similarity">
    <text evidence="5">Belongs to the CDS family.</text>
</comment>
<evidence type="ECO:0000256" key="10">
    <source>
        <dbReference type="ARBA" id="ARBA00022679"/>
    </source>
</evidence>
<dbReference type="GO" id="GO:0016024">
    <property type="term" value="P:CDP-diacylglycerol biosynthetic process"/>
    <property type="evidence" value="ECO:0007669"/>
    <property type="project" value="TreeGrafter"/>
</dbReference>
<dbReference type="GO" id="GO:0005886">
    <property type="term" value="C:plasma membrane"/>
    <property type="evidence" value="ECO:0007669"/>
    <property type="project" value="UniProtKB-SubCell"/>
</dbReference>
<keyword evidence="16" id="KW-0594">Phospholipid biosynthesis</keyword>
<evidence type="ECO:0000256" key="3">
    <source>
        <dbReference type="ARBA" id="ARBA00005119"/>
    </source>
</evidence>
<dbReference type="AlphaFoldDB" id="A3XG19"/>
<evidence type="ECO:0000256" key="23">
    <source>
        <dbReference type="ARBA" id="ARBA00033406"/>
    </source>
</evidence>
<keyword evidence="14" id="KW-0443">Lipid metabolism</keyword>
<dbReference type="OrthoDB" id="9799199at2"/>
<dbReference type="PANTHER" id="PTHR46382:SF1">
    <property type="entry name" value="PHOSPHATIDATE CYTIDYLYLTRANSFERASE"/>
    <property type="match status" value="1"/>
</dbReference>
<keyword evidence="8" id="KW-1003">Cell membrane</keyword>
<keyword evidence="10 25" id="KW-0808">Transferase</keyword>
<evidence type="ECO:0000313" key="26">
    <source>
        <dbReference type="Proteomes" id="UP000001601"/>
    </source>
</evidence>
<evidence type="ECO:0000256" key="16">
    <source>
        <dbReference type="ARBA" id="ARBA00023209"/>
    </source>
</evidence>
<evidence type="ECO:0000256" key="12">
    <source>
        <dbReference type="ARBA" id="ARBA00022695"/>
    </source>
</evidence>
<keyword evidence="11 24" id="KW-0812">Transmembrane</keyword>
<evidence type="ECO:0000256" key="4">
    <source>
        <dbReference type="ARBA" id="ARBA00005189"/>
    </source>
</evidence>
<evidence type="ECO:0000256" key="9">
    <source>
        <dbReference type="ARBA" id="ARBA00022516"/>
    </source>
</evidence>
<proteinExistence type="inferred from homology"/>
<evidence type="ECO:0000256" key="14">
    <source>
        <dbReference type="ARBA" id="ARBA00023098"/>
    </source>
</evidence>
<dbReference type="Pfam" id="PF01148">
    <property type="entry name" value="CTP_transf_1"/>
    <property type="match status" value="1"/>
</dbReference>
<evidence type="ECO:0000256" key="5">
    <source>
        <dbReference type="ARBA" id="ARBA00010185"/>
    </source>
</evidence>
<feature type="transmembrane region" description="Helical" evidence="24">
    <location>
        <begin position="28"/>
        <end position="45"/>
    </location>
</feature>
<evidence type="ECO:0000256" key="2">
    <source>
        <dbReference type="ARBA" id="ARBA00004651"/>
    </source>
</evidence>
<keyword evidence="12 25" id="KW-0548">Nucleotidyltransferase</keyword>
<comment type="caution">
    <text evidence="25">The sequence shown here is derived from an EMBL/GenBank/DDBJ whole genome shotgun (WGS) entry which is preliminary data.</text>
</comment>
<evidence type="ECO:0000256" key="15">
    <source>
        <dbReference type="ARBA" id="ARBA00023136"/>
    </source>
</evidence>
<dbReference type="Proteomes" id="UP000001601">
    <property type="component" value="Unassembled WGS sequence"/>
</dbReference>
<comment type="catalytic activity">
    <reaction evidence="1">
        <text>a 1,2-diacyl-sn-glycero-3-phosphate + CTP + H(+) = a CDP-1,2-diacyl-sn-glycerol + diphosphate</text>
        <dbReference type="Rhea" id="RHEA:16229"/>
        <dbReference type="ChEBI" id="CHEBI:15378"/>
        <dbReference type="ChEBI" id="CHEBI:33019"/>
        <dbReference type="ChEBI" id="CHEBI:37563"/>
        <dbReference type="ChEBI" id="CHEBI:58332"/>
        <dbReference type="ChEBI" id="CHEBI:58608"/>
        <dbReference type="EC" id="2.7.7.41"/>
    </reaction>
</comment>
<keyword evidence="15 24" id="KW-0472">Membrane</keyword>
<name>A3XG19_LEEBM</name>
<sequence>MRELTVRALSGFLYVIILLFSIFYSEKWYILLFLLFGIITLREFLRLIGFQFWYTYLILIGFVLFFSYFKISKPATLVLLAFTVCTGLYLMKNLFSEKIRKYNKLQKLHITIFYIIASFVFLTLLPTHGDEFSPYTVAGLFVLIWTNDTFAYIVGKSFGRHKLFPSISPKKTIEGFFGGLVFACIASFFIYKFTDKYTPTHSLNFNIWLSLAVVMSTLGTFGDLIESKLKREAGVKDSGTLMPGHGGLYDRLDSILFASPFIYLVLILFEYVS</sequence>
<organism evidence="25 26">
    <name type="scientific">Leeuwenhoekiella blandensis (strain CECT 7118 / CCUG 51940 / KCTC 22103 / MED217)</name>
    <name type="common">Flavobacterium sp. (strain MED217)</name>
    <dbReference type="NCBI Taxonomy" id="398720"/>
    <lineage>
        <taxon>Bacteria</taxon>
        <taxon>Pseudomonadati</taxon>
        <taxon>Bacteroidota</taxon>
        <taxon>Flavobacteriia</taxon>
        <taxon>Flavobacteriales</taxon>
        <taxon>Flavobacteriaceae</taxon>
        <taxon>Leeuwenhoekiella</taxon>
    </lineage>
</organism>
<reference evidence="25 26" key="1">
    <citation type="journal article" date="2007" name="Nature">
        <title>Light stimulates growth of proteorhodopsin-containing marine Flavobacteria.</title>
        <authorList>
            <person name="Gomez-Consarnau L."/>
            <person name="Gonzalez J.M."/>
            <person name="Coll-Llado M."/>
            <person name="Gourdon P."/>
            <person name="Pascher T."/>
            <person name="Neutze R."/>
            <person name="Pedros-Alio C."/>
            <person name="Pinhassi J."/>
        </authorList>
    </citation>
    <scope>NUCLEOTIDE SEQUENCE [LARGE SCALE GENOMIC DNA]</scope>
    <source>
        <strain evidence="25 26">MED217</strain>
    </source>
</reference>
<feature type="transmembrane region" description="Helical" evidence="24">
    <location>
        <begin position="5"/>
        <end position="22"/>
    </location>
</feature>
<dbReference type="STRING" id="398720.MED217_15350"/>
<evidence type="ECO:0000256" key="8">
    <source>
        <dbReference type="ARBA" id="ARBA00022475"/>
    </source>
</evidence>
<keyword evidence="26" id="KW-1185">Reference proteome</keyword>
<accession>A3XG19</accession>
<dbReference type="EMBL" id="AANC01000001">
    <property type="protein sequence ID" value="EAQ50931.1"/>
    <property type="molecule type" value="Genomic_DNA"/>
</dbReference>
<evidence type="ECO:0000256" key="11">
    <source>
        <dbReference type="ARBA" id="ARBA00022692"/>
    </source>
</evidence>
<comment type="pathway">
    <text evidence="3">Phospholipid metabolism; CDP-diacylglycerol biosynthesis; CDP-diacylglycerol from sn-glycerol 3-phosphate: step 3/3.</text>
</comment>
<evidence type="ECO:0000256" key="1">
    <source>
        <dbReference type="ARBA" id="ARBA00001698"/>
    </source>
</evidence>
<feature type="transmembrane region" description="Helical" evidence="24">
    <location>
        <begin position="52"/>
        <end position="69"/>
    </location>
</feature>
<evidence type="ECO:0000313" key="25">
    <source>
        <dbReference type="EMBL" id="EAQ50931.1"/>
    </source>
</evidence>
<feature type="transmembrane region" description="Helical" evidence="24">
    <location>
        <begin position="255"/>
        <end position="272"/>
    </location>
</feature>
<evidence type="ECO:0000256" key="24">
    <source>
        <dbReference type="SAM" id="Phobius"/>
    </source>
</evidence>
<feature type="transmembrane region" description="Helical" evidence="24">
    <location>
        <begin position="205"/>
        <end position="225"/>
    </location>
</feature>
<comment type="subcellular location">
    <subcellularLocation>
        <location evidence="2">Cell membrane</location>
        <topology evidence="2">Multi-pass membrane protein</topology>
    </subcellularLocation>
</comment>
<feature type="transmembrane region" description="Helical" evidence="24">
    <location>
        <begin position="175"/>
        <end position="193"/>
    </location>
</feature>
<dbReference type="GO" id="GO:0004605">
    <property type="term" value="F:phosphatidate cytidylyltransferase activity"/>
    <property type="evidence" value="ECO:0007669"/>
    <property type="project" value="UniProtKB-EC"/>
</dbReference>
<dbReference type="HOGENOM" id="CLU_037294_3_2_10"/>
<gene>
    <name evidence="25" type="ORF">MED217_15350</name>
</gene>
<evidence type="ECO:0000256" key="22">
    <source>
        <dbReference type="ARBA" id="ARBA00032743"/>
    </source>
</evidence>
<evidence type="ECO:0000256" key="7">
    <source>
        <dbReference type="ARBA" id="ARBA00019373"/>
    </source>
</evidence>
<dbReference type="PANTHER" id="PTHR46382">
    <property type="entry name" value="PHOSPHATIDATE CYTIDYLYLTRANSFERASE"/>
    <property type="match status" value="1"/>
</dbReference>
<protein>
    <recommendedName>
        <fullName evidence="7">Phosphatidate cytidylyltransferase</fullName>
        <ecNumber evidence="6">2.7.7.41</ecNumber>
    </recommendedName>
    <alternativeName>
        <fullName evidence="20">CDP-DAG synthase</fullName>
    </alternativeName>
    <alternativeName>
        <fullName evidence="22">CDP-DG synthase</fullName>
    </alternativeName>
    <alternativeName>
        <fullName evidence="18">CDP-diacylglycerol synthase</fullName>
    </alternativeName>
    <alternativeName>
        <fullName evidence="21">CDP-diglyceride pyrophosphorylase</fullName>
    </alternativeName>
    <alternativeName>
        <fullName evidence="23">CDP-diglyceride synthase</fullName>
    </alternativeName>
    <alternativeName>
        <fullName evidence="19">CTP:phosphatidate cytidylyltransferase</fullName>
    </alternativeName>
</protein>
<dbReference type="RefSeq" id="WP_009781414.1">
    <property type="nucleotide sequence ID" value="NZ_CH672395.1"/>
</dbReference>
<evidence type="ECO:0000256" key="21">
    <source>
        <dbReference type="ARBA" id="ARBA00032396"/>
    </source>
</evidence>
<dbReference type="eggNOG" id="COG4589">
    <property type="taxonomic scope" value="Bacteria"/>
</dbReference>
<keyword evidence="13 24" id="KW-1133">Transmembrane helix</keyword>
<feature type="transmembrane region" description="Helical" evidence="24">
    <location>
        <begin position="107"/>
        <end position="126"/>
    </location>
</feature>
<evidence type="ECO:0000256" key="17">
    <source>
        <dbReference type="ARBA" id="ARBA00023264"/>
    </source>
</evidence>
<evidence type="ECO:0000256" key="19">
    <source>
        <dbReference type="ARBA" id="ARBA00031825"/>
    </source>
</evidence>
<keyword evidence="9" id="KW-0444">Lipid biosynthesis</keyword>
<keyword evidence="17" id="KW-1208">Phospholipid metabolism</keyword>
<evidence type="ECO:0000256" key="20">
    <source>
        <dbReference type="ARBA" id="ARBA00032253"/>
    </source>
</evidence>
<evidence type="ECO:0000256" key="18">
    <source>
        <dbReference type="ARBA" id="ARBA00029893"/>
    </source>
</evidence>
<dbReference type="EC" id="2.7.7.41" evidence="6"/>
<evidence type="ECO:0000256" key="6">
    <source>
        <dbReference type="ARBA" id="ARBA00012487"/>
    </source>
</evidence>
<evidence type="ECO:0000256" key="13">
    <source>
        <dbReference type="ARBA" id="ARBA00022989"/>
    </source>
</evidence>